<keyword evidence="2" id="KW-0399">Innate immunity</keyword>
<dbReference type="GO" id="GO:0016239">
    <property type="term" value="P:positive regulation of macroautophagy"/>
    <property type="evidence" value="ECO:0007669"/>
    <property type="project" value="TreeGrafter"/>
</dbReference>
<dbReference type="GO" id="GO:0061507">
    <property type="term" value="F:2',3'-cyclic GMP-AMP binding"/>
    <property type="evidence" value="ECO:0007669"/>
    <property type="project" value="TreeGrafter"/>
</dbReference>
<dbReference type="AlphaFoldDB" id="A0A2B4SNX4"/>
<dbReference type="PANTHER" id="PTHR34339">
    <property type="entry name" value="STIMULATOR OF INTERFERON GENES PROTEIN"/>
    <property type="match status" value="1"/>
</dbReference>
<keyword evidence="11" id="KW-1185">Reference proteome</keyword>
<keyword evidence="5 7" id="KW-1133">Transmembrane helix</keyword>
<dbReference type="InterPro" id="IPR055434">
    <property type="entry name" value="STING_TM"/>
</dbReference>
<keyword evidence="6 7" id="KW-0472">Membrane</keyword>
<dbReference type="InterPro" id="IPR029158">
    <property type="entry name" value="STING"/>
</dbReference>
<dbReference type="Gene3D" id="3.40.50.12100">
    <property type="entry name" value="Stimulator of interferon genes protein"/>
    <property type="match status" value="1"/>
</dbReference>
<dbReference type="EMBL" id="LSMT01000033">
    <property type="protein sequence ID" value="PFX31601.1"/>
    <property type="molecule type" value="Genomic_DNA"/>
</dbReference>
<evidence type="ECO:0000259" key="9">
    <source>
        <dbReference type="Pfam" id="PF23417"/>
    </source>
</evidence>
<dbReference type="InterPro" id="IPR055432">
    <property type="entry name" value="STING_LBD"/>
</dbReference>
<accession>A0A2B4SNX4</accession>
<dbReference type="GO" id="GO:0061709">
    <property type="term" value="P:reticulophagy"/>
    <property type="evidence" value="ECO:0007669"/>
    <property type="project" value="TreeGrafter"/>
</dbReference>
<feature type="transmembrane region" description="Helical" evidence="7">
    <location>
        <begin position="30"/>
        <end position="49"/>
    </location>
</feature>
<dbReference type="GO" id="GO:0005789">
    <property type="term" value="C:endoplasmic reticulum membrane"/>
    <property type="evidence" value="ECO:0007669"/>
    <property type="project" value="TreeGrafter"/>
</dbReference>
<dbReference type="InterPro" id="IPR038623">
    <property type="entry name" value="STING_C_sf"/>
</dbReference>
<evidence type="ECO:0000256" key="2">
    <source>
        <dbReference type="ARBA" id="ARBA00022588"/>
    </source>
</evidence>
<comment type="caution">
    <text evidence="10">The sequence shown here is derived from an EMBL/GenBank/DDBJ whole genome shotgun (WGS) entry which is preliminary data.</text>
</comment>
<evidence type="ECO:0000256" key="6">
    <source>
        <dbReference type="ARBA" id="ARBA00023136"/>
    </source>
</evidence>
<dbReference type="GO" id="GO:0000045">
    <property type="term" value="P:autophagosome assembly"/>
    <property type="evidence" value="ECO:0007669"/>
    <property type="project" value="TreeGrafter"/>
</dbReference>
<evidence type="ECO:0000313" key="11">
    <source>
        <dbReference type="Proteomes" id="UP000225706"/>
    </source>
</evidence>
<feature type="domain" description="STING transmembrane" evidence="9">
    <location>
        <begin position="64"/>
        <end position="179"/>
    </location>
</feature>
<dbReference type="Proteomes" id="UP000225706">
    <property type="component" value="Unassembled WGS sequence"/>
</dbReference>
<dbReference type="GO" id="GO:0002218">
    <property type="term" value="P:activation of innate immune response"/>
    <property type="evidence" value="ECO:0007669"/>
    <property type="project" value="InterPro"/>
</dbReference>
<dbReference type="Gene3D" id="1.20.5.5200">
    <property type="match status" value="1"/>
</dbReference>
<dbReference type="PANTHER" id="PTHR34339:SF1">
    <property type="entry name" value="STIMULATOR OF INTERFERON GENES PROTEIN"/>
    <property type="match status" value="1"/>
</dbReference>
<evidence type="ECO:0000259" key="8">
    <source>
        <dbReference type="Pfam" id="PF15009"/>
    </source>
</evidence>
<dbReference type="STRING" id="50429.A0A2B4SNX4"/>
<organism evidence="10 11">
    <name type="scientific">Stylophora pistillata</name>
    <name type="common">Smooth cauliflower coral</name>
    <dbReference type="NCBI Taxonomy" id="50429"/>
    <lineage>
        <taxon>Eukaryota</taxon>
        <taxon>Metazoa</taxon>
        <taxon>Cnidaria</taxon>
        <taxon>Anthozoa</taxon>
        <taxon>Hexacorallia</taxon>
        <taxon>Scleractinia</taxon>
        <taxon>Astrocoeniina</taxon>
        <taxon>Pocilloporidae</taxon>
        <taxon>Stylophora</taxon>
    </lineage>
</organism>
<gene>
    <name evidence="10" type="primary">Tmem173</name>
    <name evidence="10" type="ORF">AWC38_SpisGene3501</name>
</gene>
<evidence type="ECO:0000256" key="4">
    <source>
        <dbReference type="ARBA" id="ARBA00022859"/>
    </source>
</evidence>
<comment type="subcellular location">
    <subcellularLocation>
        <location evidence="1">Membrane</location>
        <topology evidence="1">Multi-pass membrane protein</topology>
    </subcellularLocation>
</comment>
<sequence>MAGRPPCDELTLAQHENNGFGPLLKSRGKAATIASVVITVIGGTMLLFAVKENEEREGTHFILFTAALLTLSLVLGELVRRFCLVFEEIQHKNTRYEGKWERVLNATLTFKHGKCILVAAIASTLTLFFFLFEHYEVFCRPPYAILFSLNCFVVPQLLFLVGLRQPSAAERSEINERENKNVAEGLAWGYYFGYLKLVLPRLERQIAKSEKFRLQIKHKKLFILVPKSCYIYSEIEEADYRVKCAGNLPEIKINRGGIKERIYKHTVHQVEMLRPDGTTEEYHLVLEYATPLMSLYQMSQNSAAPLSHEDRTHQVQLFILKLTDILNNCEECRGKYKLVPISGDETSKIADVLVGIHNSFDEELDEEACN</sequence>
<feature type="transmembrane region" description="Helical" evidence="7">
    <location>
        <begin position="61"/>
        <end position="79"/>
    </location>
</feature>
<feature type="domain" description="STING ligand-binding" evidence="8">
    <location>
        <begin position="181"/>
        <end position="346"/>
    </location>
</feature>
<protein>
    <submittedName>
        <fullName evidence="10">Stimulator of interferon genes protein</fullName>
    </submittedName>
</protein>
<feature type="transmembrane region" description="Helical" evidence="7">
    <location>
        <begin position="115"/>
        <end position="132"/>
    </location>
</feature>
<evidence type="ECO:0000256" key="5">
    <source>
        <dbReference type="ARBA" id="ARBA00022989"/>
    </source>
</evidence>
<name>A0A2B4SNX4_STYPI</name>
<evidence type="ECO:0000256" key="1">
    <source>
        <dbReference type="ARBA" id="ARBA00004141"/>
    </source>
</evidence>
<reference evidence="11" key="1">
    <citation type="journal article" date="2017" name="bioRxiv">
        <title>Comparative analysis of the genomes of Stylophora pistillata and Acropora digitifera provides evidence for extensive differences between species of corals.</title>
        <authorList>
            <person name="Voolstra C.R."/>
            <person name="Li Y."/>
            <person name="Liew Y.J."/>
            <person name="Baumgarten S."/>
            <person name="Zoccola D."/>
            <person name="Flot J.-F."/>
            <person name="Tambutte S."/>
            <person name="Allemand D."/>
            <person name="Aranda M."/>
        </authorList>
    </citation>
    <scope>NUCLEOTIDE SEQUENCE [LARGE SCALE GENOMIC DNA]</scope>
</reference>
<keyword evidence="4" id="KW-0391">Immunity</keyword>
<dbReference type="GO" id="GO:0005776">
    <property type="term" value="C:autophagosome"/>
    <property type="evidence" value="ECO:0007669"/>
    <property type="project" value="TreeGrafter"/>
</dbReference>
<dbReference type="GO" id="GO:0032481">
    <property type="term" value="P:positive regulation of type I interferon production"/>
    <property type="evidence" value="ECO:0007669"/>
    <property type="project" value="InterPro"/>
</dbReference>
<evidence type="ECO:0000313" key="10">
    <source>
        <dbReference type="EMBL" id="PFX31601.1"/>
    </source>
</evidence>
<evidence type="ECO:0000256" key="7">
    <source>
        <dbReference type="SAM" id="Phobius"/>
    </source>
</evidence>
<dbReference type="GO" id="GO:0045087">
    <property type="term" value="P:innate immune response"/>
    <property type="evidence" value="ECO:0007669"/>
    <property type="project" value="UniProtKB-KW"/>
</dbReference>
<dbReference type="Pfam" id="PF23417">
    <property type="entry name" value="STING_TM"/>
    <property type="match status" value="1"/>
</dbReference>
<feature type="transmembrane region" description="Helical" evidence="7">
    <location>
        <begin position="144"/>
        <end position="163"/>
    </location>
</feature>
<dbReference type="GO" id="GO:0035438">
    <property type="term" value="F:cyclic-di-GMP binding"/>
    <property type="evidence" value="ECO:0007669"/>
    <property type="project" value="TreeGrafter"/>
</dbReference>
<evidence type="ECO:0000256" key="3">
    <source>
        <dbReference type="ARBA" id="ARBA00022692"/>
    </source>
</evidence>
<dbReference type="Pfam" id="PF15009">
    <property type="entry name" value="STING_LBD"/>
    <property type="match status" value="1"/>
</dbReference>
<keyword evidence="3 7" id="KW-0812">Transmembrane</keyword>
<proteinExistence type="predicted"/>
<dbReference type="OrthoDB" id="6053839at2759"/>